<sequence>MHSEQASDVTLVLKDGKEIRVDGNELSAASDFFSTLQNTDMKERREGIIRLEHISENVMRDVLEFGRSGTVHITNVQHAQDLFKAADYFLIPGLKKAAEGFLKILQPSNCVSIYCFATRYPCELAVTAREYIFENFADVAESQAFLQLESQEVEKWICCDKIVVSSEEVVFRIILNWIKQAKSERKGKFLELFRHVRLAFISRGYLKKYVVTNRYVKESSSCLKRVKVALKGTFPVSEEGQLSSRNWSDLHLDKLIYRKDDFVLIMTP</sequence>
<keyword evidence="1" id="KW-0880">Kelch repeat</keyword>
<keyword evidence="5" id="KW-1185">Reference proteome</keyword>
<dbReference type="InterPro" id="IPR000210">
    <property type="entry name" value="BTB/POZ_dom"/>
</dbReference>
<comment type="caution">
    <text evidence="4">The sequence shown here is derived from an EMBL/GenBank/DDBJ whole genome shotgun (WGS) entry which is preliminary data.</text>
</comment>
<protein>
    <recommendedName>
        <fullName evidence="3">BTB domain-containing protein</fullName>
    </recommendedName>
</protein>
<dbReference type="EMBL" id="CALNXI010002398">
    <property type="protein sequence ID" value="CAH3187191.1"/>
    <property type="molecule type" value="Genomic_DNA"/>
</dbReference>
<dbReference type="PROSITE" id="PS50097">
    <property type="entry name" value="BTB"/>
    <property type="match status" value="1"/>
</dbReference>
<feature type="domain" description="BTB" evidence="3">
    <location>
        <begin position="7"/>
        <end position="75"/>
    </location>
</feature>
<dbReference type="Proteomes" id="UP001159427">
    <property type="component" value="Unassembled WGS sequence"/>
</dbReference>
<dbReference type="SMART" id="SM00225">
    <property type="entry name" value="BTB"/>
    <property type="match status" value="1"/>
</dbReference>
<dbReference type="PANTHER" id="PTHR24412:SF497">
    <property type="entry name" value="KELCH-LIKE PROTEIN 18"/>
    <property type="match status" value="1"/>
</dbReference>
<reference evidence="4 5" key="1">
    <citation type="submission" date="2022-05" db="EMBL/GenBank/DDBJ databases">
        <authorList>
            <consortium name="Genoscope - CEA"/>
            <person name="William W."/>
        </authorList>
    </citation>
    <scope>NUCLEOTIDE SEQUENCE [LARGE SCALE GENOMIC DNA]</scope>
</reference>
<dbReference type="PANTHER" id="PTHR24412">
    <property type="entry name" value="KELCH PROTEIN"/>
    <property type="match status" value="1"/>
</dbReference>
<dbReference type="InterPro" id="IPR011705">
    <property type="entry name" value="BACK"/>
</dbReference>
<dbReference type="Pfam" id="PF00651">
    <property type="entry name" value="BTB"/>
    <property type="match status" value="1"/>
</dbReference>
<evidence type="ECO:0000259" key="3">
    <source>
        <dbReference type="PROSITE" id="PS50097"/>
    </source>
</evidence>
<dbReference type="SMART" id="SM00875">
    <property type="entry name" value="BACK"/>
    <property type="match status" value="1"/>
</dbReference>
<gene>
    <name evidence="4" type="ORF">PEVE_00017379</name>
</gene>
<organism evidence="4 5">
    <name type="scientific">Porites evermanni</name>
    <dbReference type="NCBI Taxonomy" id="104178"/>
    <lineage>
        <taxon>Eukaryota</taxon>
        <taxon>Metazoa</taxon>
        <taxon>Cnidaria</taxon>
        <taxon>Anthozoa</taxon>
        <taxon>Hexacorallia</taxon>
        <taxon>Scleractinia</taxon>
        <taxon>Fungiina</taxon>
        <taxon>Poritidae</taxon>
        <taxon>Porites</taxon>
    </lineage>
</organism>
<evidence type="ECO:0000313" key="5">
    <source>
        <dbReference type="Proteomes" id="UP001159427"/>
    </source>
</evidence>
<name>A0ABN8S8V0_9CNID</name>
<evidence type="ECO:0000256" key="2">
    <source>
        <dbReference type="ARBA" id="ARBA00022737"/>
    </source>
</evidence>
<dbReference type="InterPro" id="IPR011333">
    <property type="entry name" value="SKP1/BTB/POZ_sf"/>
</dbReference>
<keyword evidence="2" id="KW-0677">Repeat</keyword>
<accession>A0ABN8S8V0</accession>
<dbReference type="CDD" id="cd18186">
    <property type="entry name" value="BTB_POZ_ZBTB_KLHL-like"/>
    <property type="match status" value="1"/>
</dbReference>
<dbReference type="SUPFAM" id="SSF54695">
    <property type="entry name" value="POZ domain"/>
    <property type="match status" value="1"/>
</dbReference>
<dbReference type="Gene3D" id="3.30.710.10">
    <property type="entry name" value="Potassium Channel Kv1.1, Chain A"/>
    <property type="match status" value="1"/>
</dbReference>
<proteinExistence type="predicted"/>
<evidence type="ECO:0000256" key="1">
    <source>
        <dbReference type="ARBA" id="ARBA00022441"/>
    </source>
</evidence>
<dbReference type="Pfam" id="PF07707">
    <property type="entry name" value="BACK"/>
    <property type="match status" value="1"/>
</dbReference>
<dbReference type="Gene3D" id="1.25.40.420">
    <property type="match status" value="1"/>
</dbReference>
<evidence type="ECO:0000313" key="4">
    <source>
        <dbReference type="EMBL" id="CAH3187191.1"/>
    </source>
</evidence>